<feature type="domain" description="Putative nitroreductase TM1586" evidence="1">
    <location>
        <begin position="5"/>
        <end position="234"/>
    </location>
</feature>
<dbReference type="STRING" id="5722.A2FUY2"/>
<dbReference type="SUPFAM" id="SSF55469">
    <property type="entry name" value="FMN-dependent nitroreductase-like"/>
    <property type="match status" value="2"/>
</dbReference>
<dbReference type="VEuPathDB" id="TrichDB:TVAG_251170"/>
<evidence type="ECO:0000259" key="1">
    <source>
        <dbReference type="Pfam" id="PF14512"/>
    </source>
</evidence>
<dbReference type="VEuPathDB" id="TrichDB:TVAGG3_0455630"/>
<dbReference type="eggNOG" id="ENOG502SX2K">
    <property type="taxonomic scope" value="Eukaryota"/>
</dbReference>
<reference evidence="2" key="1">
    <citation type="submission" date="2006-10" db="EMBL/GenBank/DDBJ databases">
        <authorList>
            <person name="Amadeo P."/>
            <person name="Zhao Q."/>
            <person name="Wortman J."/>
            <person name="Fraser-Liggett C."/>
            <person name="Carlton J."/>
        </authorList>
    </citation>
    <scope>NUCLEOTIDE SEQUENCE</scope>
    <source>
        <strain evidence="2">G3</strain>
    </source>
</reference>
<dbReference type="OrthoDB" id="10265046at2759"/>
<dbReference type="OMA" id="DIGIAMC"/>
<dbReference type="InterPro" id="IPR029478">
    <property type="entry name" value="TM1586_NiRdase"/>
</dbReference>
<evidence type="ECO:0000313" key="3">
    <source>
        <dbReference type="Proteomes" id="UP000001542"/>
    </source>
</evidence>
<evidence type="ECO:0000313" key="2">
    <source>
        <dbReference type="EMBL" id="EAX91273.1"/>
    </source>
</evidence>
<sequence length="275" mass="31435">MVLLNIVDTFKVRRSVRSFTGQISKENSQIIENIIKECNALKSPFGKNTEISLTEPGIGTYGVISNESGWIAIKIPVGVEKKEDYYQYLIDGAFKGSVAVMKLTQNGIGTVWVGGSFNEKIVESRFPGYHIPCVIAYGISSDKTKIMDHCMKILRGRSRFDYTYLFYDEKAHTSLKKQPEGKIGEILECVRWLPSGINKQSWRISFNENERKFRIFDYYNLSNGYSPFDIGIMIGGFYFYSQGHYKVEFENYQESYPSGGKYICSIILDESLFNT</sequence>
<dbReference type="Proteomes" id="UP000001542">
    <property type="component" value="Unassembled WGS sequence"/>
</dbReference>
<dbReference type="Pfam" id="PF14512">
    <property type="entry name" value="TM1586_NiRdase"/>
    <property type="match status" value="1"/>
</dbReference>
<proteinExistence type="predicted"/>
<dbReference type="InterPro" id="IPR000415">
    <property type="entry name" value="Nitroreductase-like"/>
</dbReference>
<reference evidence="2" key="2">
    <citation type="journal article" date="2007" name="Science">
        <title>Draft genome sequence of the sexually transmitted pathogen Trichomonas vaginalis.</title>
        <authorList>
            <person name="Carlton J.M."/>
            <person name="Hirt R.P."/>
            <person name="Silva J.C."/>
            <person name="Delcher A.L."/>
            <person name="Schatz M."/>
            <person name="Zhao Q."/>
            <person name="Wortman J.R."/>
            <person name="Bidwell S.L."/>
            <person name="Alsmark U.C.M."/>
            <person name="Besteiro S."/>
            <person name="Sicheritz-Ponten T."/>
            <person name="Noel C.J."/>
            <person name="Dacks J.B."/>
            <person name="Foster P.G."/>
            <person name="Simillion C."/>
            <person name="Van de Peer Y."/>
            <person name="Miranda-Saavedra D."/>
            <person name="Barton G.J."/>
            <person name="Westrop G.D."/>
            <person name="Mueller S."/>
            <person name="Dessi D."/>
            <person name="Fiori P.L."/>
            <person name="Ren Q."/>
            <person name="Paulsen I."/>
            <person name="Zhang H."/>
            <person name="Bastida-Corcuera F.D."/>
            <person name="Simoes-Barbosa A."/>
            <person name="Brown M.T."/>
            <person name="Hayes R.D."/>
            <person name="Mukherjee M."/>
            <person name="Okumura C.Y."/>
            <person name="Schneider R."/>
            <person name="Smith A.J."/>
            <person name="Vanacova S."/>
            <person name="Villalvazo M."/>
            <person name="Haas B.J."/>
            <person name="Pertea M."/>
            <person name="Feldblyum T.V."/>
            <person name="Utterback T.R."/>
            <person name="Shu C.L."/>
            <person name="Osoegawa K."/>
            <person name="de Jong P.J."/>
            <person name="Hrdy I."/>
            <person name="Horvathova L."/>
            <person name="Zubacova Z."/>
            <person name="Dolezal P."/>
            <person name="Malik S.B."/>
            <person name="Logsdon J.M. Jr."/>
            <person name="Henze K."/>
            <person name="Gupta A."/>
            <person name="Wang C.C."/>
            <person name="Dunne R.L."/>
            <person name="Upcroft J.A."/>
            <person name="Upcroft P."/>
            <person name="White O."/>
            <person name="Salzberg S.L."/>
            <person name="Tang P."/>
            <person name="Chiu C.-H."/>
            <person name="Lee Y.-S."/>
            <person name="Embley T.M."/>
            <person name="Coombs G.H."/>
            <person name="Mottram J.C."/>
            <person name="Tachezy J."/>
            <person name="Fraser-Liggett C.M."/>
            <person name="Johnson P.J."/>
        </authorList>
    </citation>
    <scope>NUCLEOTIDE SEQUENCE [LARGE SCALE GENOMIC DNA]</scope>
    <source>
        <strain evidence="2">G3</strain>
    </source>
</reference>
<name>A2FUY2_TRIV3</name>
<dbReference type="GO" id="GO:0016491">
    <property type="term" value="F:oxidoreductase activity"/>
    <property type="evidence" value="ECO:0007669"/>
    <property type="project" value="InterPro"/>
</dbReference>
<dbReference type="SMR" id="A2FUY2"/>
<dbReference type="InParanoid" id="A2FUY2"/>
<accession>A2FUY2</accession>
<gene>
    <name evidence="2" type="ORF">TVAG_251170</name>
</gene>
<dbReference type="Gene3D" id="3.40.109.10">
    <property type="entry name" value="NADH Oxidase"/>
    <property type="match status" value="1"/>
</dbReference>
<keyword evidence="3" id="KW-1185">Reference proteome</keyword>
<dbReference type="RefSeq" id="XP_001304203.1">
    <property type="nucleotide sequence ID" value="XM_001304202.1"/>
</dbReference>
<dbReference type="KEGG" id="tva:4748966"/>
<protein>
    <recommendedName>
        <fullName evidence="1">Putative nitroreductase TM1586 domain-containing protein</fullName>
    </recommendedName>
</protein>
<organism evidence="2 3">
    <name type="scientific">Trichomonas vaginalis (strain ATCC PRA-98 / G3)</name>
    <dbReference type="NCBI Taxonomy" id="412133"/>
    <lineage>
        <taxon>Eukaryota</taxon>
        <taxon>Metamonada</taxon>
        <taxon>Parabasalia</taxon>
        <taxon>Trichomonadida</taxon>
        <taxon>Trichomonadidae</taxon>
        <taxon>Trichomonas</taxon>
    </lineage>
</organism>
<dbReference type="AlphaFoldDB" id="A2FUY2"/>
<dbReference type="EMBL" id="DS114046">
    <property type="protein sequence ID" value="EAX91273.1"/>
    <property type="molecule type" value="Genomic_DNA"/>
</dbReference>